<dbReference type="PANTHER" id="PTHR30537:SF5">
    <property type="entry name" value="HTH-TYPE TRANSCRIPTIONAL ACTIVATOR TTDR-RELATED"/>
    <property type="match status" value="1"/>
</dbReference>
<dbReference type="Gene3D" id="3.40.190.290">
    <property type="match status" value="1"/>
</dbReference>
<dbReference type="InterPro" id="IPR000847">
    <property type="entry name" value="LysR_HTH_N"/>
</dbReference>
<organism evidence="6 7">
    <name type="scientific">Bergeriella denitrificans</name>
    <name type="common">Neisseria denitrificans</name>
    <dbReference type="NCBI Taxonomy" id="494"/>
    <lineage>
        <taxon>Bacteria</taxon>
        <taxon>Pseudomonadati</taxon>
        <taxon>Pseudomonadota</taxon>
        <taxon>Betaproteobacteria</taxon>
        <taxon>Neisseriales</taxon>
        <taxon>Neisseriaceae</taxon>
        <taxon>Bergeriella</taxon>
    </lineage>
</organism>
<dbReference type="CDD" id="cd08422">
    <property type="entry name" value="PBP2_CrgA_like"/>
    <property type="match status" value="1"/>
</dbReference>
<keyword evidence="4" id="KW-0804">Transcription</keyword>
<dbReference type="FunFam" id="1.10.10.10:FF:000001">
    <property type="entry name" value="LysR family transcriptional regulator"/>
    <property type="match status" value="1"/>
</dbReference>
<evidence type="ECO:0000256" key="1">
    <source>
        <dbReference type="ARBA" id="ARBA00009437"/>
    </source>
</evidence>
<dbReference type="AlphaFoldDB" id="A0A378UFQ7"/>
<dbReference type="SUPFAM" id="SSF53850">
    <property type="entry name" value="Periplasmic binding protein-like II"/>
    <property type="match status" value="1"/>
</dbReference>
<dbReference type="GO" id="GO:0006351">
    <property type="term" value="P:DNA-templated transcription"/>
    <property type="evidence" value="ECO:0007669"/>
    <property type="project" value="TreeGrafter"/>
</dbReference>
<dbReference type="RefSeq" id="WP_066080259.1">
    <property type="nucleotide sequence ID" value="NZ_CP181246.1"/>
</dbReference>
<dbReference type="GO" id="GO:0043565">
    <property type="term" value="F:sequence-specific DNA binding"/>
    <property type="evidence" value="ECO:0007669"/>
    <property type="project" value="TreeGrafter"/>
</dbReference>
<proteinExistence type="inferred from homology"/>
<keyword evidence="7" id="KW-1185">Reference proteome</keyword>
<evidence type="ECO:0000256" key="3">
    <source>
        <dbReference type="ARBA" id="ARBA00023125"/>
    </source>
</evidence>
<evidence type="ECO:0000256" key="2">
    <source>
        <dbReference type="ARBA" id="ARBA00023015"/>
    </source>
</evidence>
<keyword evidence="2" id="KW-0805">Transcription regulation</keyword>
<evidence type="ECO:0000313" key="7">
    <source>
        <dbReference type="Proteomes" id="UP000254651"/>
    </source>
</evidence>
<dbReference type="PROSITE" id="PS50931">
    <property type="entry name" value="HTH_LYSR"/>
    <property type="match status" value="1"/>
</dbReference>
<sequence>MSRLPDFEAWAVFAKVVEHGSFSAAAQTLNLSQATVSKAVSRLEARMQTTLFQRTSRKLVLTESGQAVQAYAQQLLADGEALEAQLRDEVDRFQGKVRFAVPLSFGLREIAPLLPEFNRRYPNIELDIHLADEQVDLIAGHFDFALRIARLDDSSLLAKRMCKVALLAVAAPAYLAEHAAPEHPKDLAFQTALVYTNAKNAQNWTFRHEELGSFTQTVQPKIQANSADVFLPMLLAGRGIAVVPEFLVCDEIRSGRLQMLLAGWQIEPLSLYLLAPPNPLRPKRVQALMDFLYEALRQTSWAR</sequence>
<dbReference type="SUPFAM" id="SSF46785">
    <property type="entry name" value="Winged helix' DNA-binding domain"/>
    <property type="match status" value="1"/>
</dbReference>
<keyword evidence="3" id="KW-0238">DNA-binding</keyword>
<gene>
    <name evidence="6" type="primary">dmlR_2</name>
    <name evidence="6" type="ORF">NCTC10295_00925</name>
</gene>
<feature type="domain" description="HTH lysR-type" evidence="5">
    <location>
        <begin position="5"/>
        <end position="62"/>
    </location>
</feature>
<dbReference type="Gene3D" id="1.10.10.10">
    <property type="entry name" value="Winged helix-like DNA-binding domain superfamily/Winged helix DNA-binding domain"/>
    <property type="match status" value="1"/>
</dbReference>
<name>A0A378UFQ7_BERDE</name>
<evidence type="ECO:0000313" key="6">
    <source>
        <dbReference type="EMBL" id="STZ76166.1"/>
    </source>
</evidence>
<dbReference type="EMBL" id="UGQS01000002">
    <property type="protein sequence ID" value="STZ76166.1"/>
    <property type="molecule type" value="Genomic_DNA"/>
</dbReference>
<dbReference type="GO" id="GO:0003700">
    <property type="term" value="F:DNA-binding transcription factor activity"/>
    <property type="evidence" value="ECO:0007669"/>
    <property type="project" value="InterPro"/>
</dbReference>
<evidence type="ECO:0000259" key="5">
    <source>
        <dbReference type="PROSITE" id="PS50931"/>
    </source>
</evidence>
<evidence type="ECO:0000256" key="4">
    <source>
        <dbReference type="ARBA" id="ARBA00023163"/>
    </source>
</evidence>
<dbReference type="InterPro" id="IPR005119">
    <property type="entry name" value="LysR_subst-bd"/>
</dbReference>
<protein>
    <submittedName>
        <fullName evidence="6">LysR family transcriptional regulator</fullName>
    </submittedName>
</protein>
<dbReference type="InterPro" id="IPR036388">
    <property type="entry name" value="WH-like_DNA-bd_sf"/>
</dbReference>
<dbReference type="PANTHER" id="PTHR30537">
    <property type="entry name" value="HTH-TYPE TRANSCRIPTIONAL REGULATOR"/>
    <property type="match status" value="1"/>
</dbReference>
<dbReference type="InterPro" id="IPR036390">
    <property type="entry name" value="WH_DNA-bd_sf"/>
</dbReference>
<dbReference type="Pfam" id="PF00126">
    <property type="entry name" value="HTH_1"/>
    <property type="match status" value="1"/>
</dbReference>
<comment type="similarity">
    <text evidence="1">Belongs to the LysR transcriptional regulatory family.</text>
</comment>
<reference evidence="6 7" key="1">
    <citation type="submission" date="2018-06" db="EMBL/GenBank/DDBJ databases">
        <authorList>
            <consortium name="Pathogen Informatics"/>
            <person name="Doyle S."/>
        </authorList>
    </citation>
    <scope>NUCLEOTIDE SEQUENCE [LARGE SCALE GENOMIC DNA]</scope>
    <source>
        <strain evidence="6 7">NCTC10295</strain>
    </source>
</reference>
<dbReference type="PRINTS" id="PR00039">
    <property type="entry name" value="HTHLYSR"/>
</dbReference>
<accession>A0A378UFQ7</accession>
<dbReference type="InterPro" id="IPR058163">
    <property type="entry name" value="LysR-type_TF_proteobact-type"/>
</dbReference>
<dbReference type="Pfam" id="PF03466">
    <property type="entry name" value="LysR_substrate"/>
    <property type="match status" value="1"/>
</dbReference>
<dbReference type="Proteomes" id="UP000254651">
    <property type="component" value="Unassembled WGS sequence"/>
</dbReference>